<dbReference type="InterPro" id="IPR022573">
    <property type="entry name" value="DUF2887"/>
</dbReference>
<dbReference type="InterPro" id="IPR010106">
    <property type="entry name" value="RpnA"/>
</dbReference>
<comment type="caution">
    <text evidence="1">The sequence shown here is derived from an EMBL/GenBank/DDBJ whole genome shotgun (WGS) entry which is preliminary data.</text>
</comment>
<gene>
    <name evidence="1" type="ORF">VB854_03445</name>
</gene>
<evidence type="ECO:0000313" key="2">
    <source>
        <dbReference type="Proteomes" id="UP001301728"/>
    </source>
</evidence>
<dbReference type="NCBIfam" id="TIGR01784">
    <property type="entry name" value="T_den_put_tspse"/>
    <property type="match status" value="1"/>
</dbReference>
<dbReference type="Pfam" id="PF11103">
    <property type="entry name" value="DUF2887"/>
    <property type="match status" value="1"/>
</dbReference>
<evidence type="ECO:0000313" key="1">
    <source>
        <dbReference type="EMBL" id="MEA5518001.1"/>
    </source>
</evidence>
<name>A0ABU5TTP6_9CYAN</name>
<dbReference type="EMBL" id="JAYGHT010000006">
    <property type="protein sequence ID" value="MEA5518001.1"/>
    <property type="molecule type" value="Genomic_DNA"/>
</dbReference>
<organism evidence="1 2">
    <name type="scientific">Limnoraphis robusta CCNP1315</name>
    <dbReference type="NCBI Taxonomy" id="3110306"/>
    <lineage>
        <taxon>Bacteria</taxon>
        <taxon>Bacillati</taxon>
        <taxon>Cyanobacteriota</taxon>
        <taxon>Cyanophyceae</taxon>
        <taxon>Oscillatoriophycideae</taxon>
        <taxon>Oscillatoriales</taxon>
        <taxon>Sirenicapillariaceae</taxon>
        <taxon>Limnoraphis</taxon>
    </lineage>
</organism>
<sequence>MKTDTLFYRLFEAFPGIFFELINRSPEEAENYQFASVEVKQLSFRIDGVFIPNLNATNPPIYFAEVQFQSDSRFYSRFFAEIFLYLNKTDLINDWRGVVLYPSRNIDPGETPRYQELFHAGRVSLIYLDELGEIAENSVGIATVQLIVAQQEQAIPLAQSLIERVRAETFQPQSQTDLLQLIEAILVYKLPQLSREELEAMFSLNDLKQTRFYQEAFAEGREEGRQEARQEGRQEAKLELVPFLISLGISLEEIAVRLGLELEQVQQAIQSSTENQTDA</sequence>
<dbReference type="PANTHER" id="PTHR35586">
    <property type="entry name" value="SLL1691 PROTEIN"/>
    <property type="match status" value="1"/>
</dbReference>
<proteinExistence type="predicted"/>
<reference evidence="1 2" key="1">
    <citation type="submission" date="2023-12" db="EMBL/GenBank/DDBJ databases">
        <title>Baltic Sea Cyanobacteria.</title>
        <authorList>
            <person name="Delbaje E."/>
            <person name="Fewer D.P."/>
            <person name="Shishido T.K."/>
        </authorList>
    </citation>
    <scope>NUCLEOTIDE SEQUENCE [LARGE SCALE GENOMIC DNA]</scope>
    <source>
        <strain evidence="1 2">CCNP 1315</strain>
    </source>
</reference>
<dbReference type="RefSeq" id="WP_323274880.1">
    <property type="nucleotide sequence ID" value="NZ_JAYGHT010000006.1"/>
</dbReference>
<dbReference type="PANTHER" id="PTHR35586:SF2">
    <property type="entry name" value="SLL1542 PROTEIN"/>
    <property type="match status" value="1"/>
</dbReference>
<protein>
    <submittedName>
        <fullName evidence="1">Rpn family recombination-promoting nuclease/putative transposase</fullName>
    </submittedName>
</protein>
<dbReference type="Proteomes" id="UP001301728">
    <property type="component" value="Unassembled WGS sequence"/>
</dbReference>
<keyword evidence="2" id="KW-1185">Reference proteome</keyword>
<accession>A0ABU5TTP6</accession>